<organism evidence="1 2">
    <name type="scientific">Hyalomma asiaticum</name>
    <name type="common">Tick</name>
    <dbReference type="NCBI Taxonomy" id="266040"/>
    <lineage>
        <taxon>Eukaryota</taxon>
        <taxon>Metazoa</taxon>
        <taxon>Ecdysozoa</taxon>
        <taxon>Arthropoda</taxon>
        <taxon>Chelicerata</taxon>
        <taxon>Arachnida</taxon>
        <taxon>Acari</taxon>
        <taxon>Parasitiformes</taxon>
        <taxon>Ixodida</taxon>
        <taxon>Ixodoidea</taxon>
        <taxon>Ixodidae</taxon>
        <taxon>Hyalomminae</taxon>
        <taxon>Hyalomma</taxon>
    </lineage>
</organism>
<comment type="caution">
    <text evidence="1">The sequence shown here is derived from an EMBL/GenBank/DDBJ whole genome shotgun (WGS) entry which is preliminary data.</text>
</comment>
<proteinExistence type="predicted"/>
<evidence type="ECO:0000313" key="1">
    <source>
        <dbReference type="EMBL" id="KAH6941526.1"/>
    </source>
</evidence>
<evidence type="ECO:0000313" key="2">
    <source>
        <dbReference type="Proteomes" id="UP000821845"/>
    </source>
</evidence>
<sequence length="114" mass="12293">MRNLHKHSLIVTSSPSLSIKEQPAPDVSVLPASFQCRRSRRLNAGTERGALPRYLARGPALNERGNRAGLLESPPSPAVAASQASSERPVLGPRVDDDGDCCHYNIPATRGNWP</sequence>
<name>A0ACB7T5Y6_HYAAI</name>
<dbReference type="EMBL" id="CM023491">
    <property type="protein sequence ID" value="KAH6941526.1"/>
    <property type="molecule type" value="Genomic_DNA"/>
</dbReference>
<keyword evidence="2" id="KW-1185">Reference proteome</keyword>
<gene>
    <name evidence="1" type="ORF">HPB50_019257</name>
</gene>
<protein>
    <submittedName>
        <fullName evidence="1">Uncharacterized protein</fullName>
    </submittedName>
</protein>
<accession>A0ACB7T5Y6</accession>
<dbReference type="Proteomes" id="UP000821845">
    <property type="component" value="Chromosome 11"/>
</dbReference>
<reference evidence="1" key="1">
    <citation type="submission" date="2020-05" db="EMBL/GenBank/DDBJ databases">
        <title>Large-scale comparative analyses of tick genomes elucidate their genetic diversity and vector capacities.</title>
        <authorList>
            <person name="Jia N."/>
            <person name="Wang J."/>
            <person name="Shi W."/>
            <person name="Du L."/>
            <person name="Sun Y."/>
            <person name="Zhan W."/>
            <person name="Jiang J."/>
            <person name="Wang Q."/>
            <person name="Zhang B."/>
            <person name="Ji P."/>
            <person name="Sakyi L.B."/>
            <person name="Cui X."/>
            <person name="Yuan T."/>
            <person name="Jiang B."/>
            <person name="Yang W."/>
            <person name="Lam T.T.-Y."/>
            <person name="Chang Q."/>
            <person name="Ding S."/>
            <person name="Wang X."/>
            <person name="Zhu J."/>
            <person name="Ruan X."/>
            <person name="Zhao L."/>
            <person name="Wei J."/>
            <person name="Que T."/>
            <person name="Du C."/>
            <person name="Cheng J."/>
            <person name="Dai P."/>
            <person name="Han X."/>
            <person name="Huang E."/>
            <person name="Gao Y."/>
            <person name="Liu J."/>
            <person name="Shao H."/>
            <person name="Ye R."/>
            <person name="Li L."/>
            <person name="Wei W."/>
            <person name="Wang X."/>
            <person name="Wang C."/>
            <person name="Yang T."/>
            <person name="Huo Q."/>
            <person name="Li W."/>
            <person name="Guo W."/>
            <person name="Chen H."/>
            <person name="Zhou L."/>
            <person name="Ni X."/>
            <person name="Tian J."/>
            <person name="Zhou Y."/>
            <person name="Sheng Y."/>
            <person name="Liu T."/>
            <person name="Pan Y."/>
            <person name="Xia L."/>
            <person name="Li J."/>
            <person name="Zhao F."/>
            <person name="Cao W."/>
        </authorList>
    </citation>
    <scope>NUCLEOTIDE SEQUENCE</scope>
    <source>
        <strain evidence="1">Hyas-2018</strain>
    </source>
</reference>